<protein>
    <submittedName>
        <fullName evidence="2">Uncharacterized protein</fullName>
    </submittedName>
</protein>
<sequence length="396" mass="42529">MSCGRLLTGEALKAPQDFCARFKLTRIRTLQKYFGLTMGFPPCPSVISRVKSRCGRRIGSGTGISAVICTTLIIRQFDSDTQPRALGPVEKPMCESGPDLSSARGQRLQTANLSLAQAFLTRPRFVAGRSRGRDSPLPRQDLRLSSSAQSSISSSASTQVVNPRSCPSARPVDWRGGISRRSGRGPPLLTSDPWTIGDRDSLAEAFHLDPGSNLSLAREQRPPAGRISSREESIFLHRNAVSLITARQSSSPIPACLHSSVAPSPTPCRLVVRPSHGTAPAPPHSPTPSPHRHPASTAFTRSHPGALVGLPRPPGDSHLLCAYPTCRTSLLPRSCLALSLTWPSSIPYHSASCGSALPLNSPVNQCDPKLRPSAIRPRLAGASTPFHRVQELRDAR</sequence>
<keyword evidence="3" id="KW-1185">Reference proteome</keyword>
<evidence type="ECO:0000256" key="1">
    <source>
        <dbReference type="SAM" id="MobiDB-lite"/>
    </source>
</evidence>
<feature type="region of interest" description="Disordered" evidence="1">
    <location>
        <begin position="272"/>
        <end position="306"/>
    </location>
</feature>
<feature type="compositionally biased region" description="Low complexity" evidence="1">
    <location>
        <begin position="145"/>
        <end position="157"/>
    </location>
</feature>
<accession>A0AAD7HXB3</accession>
<organism evidence="2 3">
    <name type="scientific">Mycena metata</name>
    <dbReference type="NCBI Taxonomy" id="1033252"/>
    <lineage>
        <taxon>Eukaryota</taxon>
        <taxon>Fungi</taxon>
        <taxon>Dikarya</taxon>
        <taxon>Basidiomycota</taxon>
        <taxon>Agaricomycotina</taxon>
        <taxon>Agaricomycetes</taxon>
        <taxon>Agaricomycetidae</taxon>
        <taxon>Agaricales</taxon>
        <taxon>Marasmiineae</taxon>
        <taxon>Mycenaceae</taxon>
        <taxon>Mycena</taxon>
    </lineage>
</organism>
<dbReference type="AlphaFoldDB" id="A0AAD7HXB3"/>
<proteinExistence type="predicted"/>
<feature type="region of interest" description="Disordered" evidence="1">
    <location>
        <begin position="83"/>
        <end position="102"/>
    </location>
</feature>
<dbReference type="Proteomes" id="UP001215598">
    <property type="component" value="Unassembled WGS sequence"/>
</dbReference>
<gene>
    <name evidence="2" type="ORF">B0H16DRAFT_1733705</name>
</gene>
<dbReference type="EMBL" id="JARKIB010000158">
    <property type="protein sequence ID" value="KAJ7730547.1"/>
    <property type="molecule type" value="Genomic_DNA"/>
</dbReference>
<feature type="compositionally biased region" description="Basic and acidic residues" evidence="1">
    <location>
        <begin position="131"/>
        <end position="142"/>
    </location>
</feature>
<feature type="compositionally biased region" description="Pro residues" evidence="1">
    <location>
        <begin position="280"/>
        <end position="289"/>
    </location>
</feature>
<evidence type="ECO:0000313" key="3">
    <source>
        <dbReference type="Proteomes" id="UP001215598"/>
    </source>
</evidence>
<comment type="caution">
    <text evidence="2">The sequence shown here is derived from an EMBL/GenBank/DDBJ whole genome shotgun (WGS) entry which is preliminary data.</text>
</comment>
<evidence type="ECO:0000313" key="2">
    <source>
        <dbReference type="EMBL" id="KAJ7730547.1"/>
    </source>
</evidence>
<reference evidence="2" key="1">
    <citation type="submission" date="2023-03" db="EMBL/GenBank/DDBJ databases">
        <title>Massive genome expansion in bonnet fungi (Mycena s.s.) driven by repeated elements and novel gene families across ecological guilds.</title>
        <authorList>
            <consortium name="Lawrence Berkeley National Laboratory"/>
            <person name="Harder C.B."/>
            <person name="Miyauchi S."/>
            <person name="Viragh M."/>
            <person name="Kuo A."/>
            <person name="Thoen E."/>
            <person name="Andreopoulos B."/>
            <person name="Lu D."/>
            <person name="Skrede I."/>
            <person name="Drula E."/>
            <person name="Henrissat B."/>
            <person name="Morin E."/>
            <person name="Kohler A."/>
            <person name="Barry K."/>
            <person name="LaButti K."/>
            <person name="Morin E."/>
            <person name="Salamov A."/>
            <person name="Lipzen A."/>
            <person name="Mereny Z."/>
            <person name="Hegedus B."/>
            <person name="Baldrian P."/>
            <person name="Stursova M."/>
            <person name="Weitz H."/>
            <person name="Taylor A."/>
            <person name="Grigoriev I.V."/>
            <person name="Nagy L.G."/>
            <person name="Martin F."/>
            <person name="Kauserud H."/>
        </authorList>
    </citation>
    <scope>NUCLEOTIDE SEQUENCE</scope>
    <source>
        <strain evidence="2">CBHHK182m</strain>
    </source>
</reference>
<feature type="region of interest" description="Disordered" evidence="1">
    <location>
        <begin position="127"/>
        <end position="196"/>
    </location>
</feature>
<name>A0AAD7HXB3_9AGAR</name>